<dbReference type="InterPro" id="IPR034122">
    <property type="entry name" value="Retropepsin-like_bacterial"/>
</dbReference>
<dbReference type="Pfam" id="PF13650">
    <property type="entry name" value="Asp_protease_2"/>
    <property type="match status" value="2"/>
</dbReference>
<evidence type="ECO:0000256" key="4">
    <source>
        <dbReference type="ARBA" id="ARBA00022801"/>
    </source>
</evidence>
<keyword evidence="4 7" id="KW-0378">Hydrolase</keyword>
<dbReference type="Proteomes" id="UP001215827">
    <property type="component" value="Chromosome"/>
</dbReference>
<dbReference type="PANTHER" id="PTHR12917:SF1">
    <property type="entry name" value="AT13091P"/>
    <property type="match status" value="1"/>
</dbReference>
<dbReference type="EMBL" id="CP121106">
    <property type="protein sequence ID" value="WFL78235.1"/>
    <property type="molecule type" value="Genomic_DNA"/>
</dbReference>
<sequence length="353" mass="38712">MTDRNHLLARMSAFLAALAISAQAAPAVAQSDKDEQALPPSQVRELPPAHFDETLAIGGEEIDARKVSSRMTVEVKVNGEGPYKFVVDSGADTSVVGERIAARLGLPDAQPVMLQTMTERKVVDRVEVDSLKLGPTTTTDLLLPVLDERNIGAEGMIGLDALVRQRLMLDFDKRIITVEDGLVPAIVRPNEIVVTARLKRGQLILTEVRALGQKVEAVIDTGTEVTIGNLALRDKLRRRHAKSFKTIEIYGVTGATATLDFAIVPLLKLGPVTFQNVPIAFADVSPFELFGLAEKPALLLGTDLMETFRRVSLDFHERKVRFQLKRCRARATMIRTTTHVTRLGSDTDTACDR</sequence>
<dbReference type="CDD" id="cd05483">
    <property type="entry name" value="retropepsin_like_bacteria"/>
    <property type="match status" value="1"/>
</dbReference>
<feature type="domain" description="Peptidase A2" evidence="6">
    <location>
        <begin position="215"/>
        <end position="304"/>
    </location>
</feature>
<dbReference type="SUPFAM" id="SSF50630">
    <property type="entry name" value="Acid proteases"/>
    <property type="match status" value="2"/>
</dbReference>
<name>A0ABY8FVF9_9SPHN</name>
<evidence type="ECO:0000313" key="7">
    <source>
        <dbReference type="EMBL" id="WFL78235.1"/>
    </source>
</evidence>
<keyword evidence="5" id="KW-0732">Signal</keyword>
<dbReference type="PROSITE" id="PS50175">
    <property type="entry name" value="ASP_PROT_RETROV"/>
    <property type="match status" value="1"/>
</dbReference>
<dbReference type="GO" id="GO:0016787">
    <property type="term" value="F:hydrolase activity"/>
    <property type="evidence" value="ECO:0007669"/>
    <property type="project" value="UniProtKB-KW"/>
</dbReference>
<comment type="similarity">
    <text evidence="1">Belongs to the DDI1 family.</text>
</comment>
<evidence type="ECO:0000256" key="3">
    <source>
        <dbReference type="ARBA" id="ARBA00022750"/>
    </source>
</evidence>
<keyword evidence="3" id="KW-0064">Aspartyl protease</keyword>
<accession>A0ABY8FVF9</accession>
<dbReference type="RefSeq" id="WP_278016925.1">
    <property type="nucleotide sequence ID" value="NZ_CP121106.1"/>
</dbReference>
<dbReference type="PROSITE" id="PS00141">
    <property type="entry name" value="ASP_PROTEASE"/>
    <property type="match status" value="2"/>
</dbReference>
<gene>
    <name evidence="7" type="ORF">P7228_04000</name>
</gene>
<feature type="chain" id="PRO_5046762455" evidence="5">
    <location>
        <begin position="25"/>
        <end position="353"/>
    </location>
</feature>
<keyword evidence="8" id="KW-1185">Reference proteome</keyword>
<proteinExistence type="inferred from homology"/>
<organism evidence="7 8">
    <name type="scientific">Altererythrobacter arenosus</name>
    <dbReference type="NCBI Taxonomy" id="3032592"/>
    <lineage>
        <taxon>Bacteria</taxon>
        <taxon>Pseudomonadati</taxon>
        <taxon>Pseudomonadota</taxon>
        <taxon>Alphaproteobacteria</taxon>
        <taxon>Sphingomonadales</taxon>
        <taxon>Erythrobacteraceae</taxon>
        <taxon>Altererythrobacter</taxon>
    </lineage>
</organism>
<dbReference type="InterPro" id="IPR001969">
    <property type="entry name" value="Aspartic_peptidase_AS"/>
</dbReference>
<evidence type="ECO:0000259" key="6">
    <source>
        <dbReference type="PROSITE" id="PS50175"/>
    </source>
</evidence>
<evidence type="ECO:0000256" key="5">
    <source>
        <dbReference type="SAM" id="SignalP"/>
    </source>
</evidence>
<evidence type="ECO:0000256" key="1">
    <source>
        <dbReference type="ARBA" id="ARBA00009136"/>
    </source>
</evidence>
<reference evidence="7 8" key="1">
    <citation type="submission" date="2023-03" db="EMBL/GenBank/DDBJ databases">
        <title>Altererythrobacter sp. CAU 1644 isolated from sand.</title>
        <authorList>
            <person name="Kim W."/>
        </authorList>
    </citation>
    <scope>NUCLEOTIDE SEQUENCE [LARGE SCALE GENOMIC DNA]</scope>
    <source>
        <strain evidence="7 8">CAU 1644</strain>
    </source>
</reference>
<protein>
    <submittedName>
        <fullName evidence="7">Retroviral-like aspartic protease family protein</fullName>
        <ecNumber evidence="7">3.4.23.-</ecNumber>
    </submittedName>
</protein>
<dbReference type="PANTHER" id="PTHR12917">
    <property type="entry name" value="ASPARTYL PROTEASE DDI-RELATED"/>
    <property type="match status" value="1"/>
</dbReference>
<dbReference type="EC" id="3.4.23.-" evidence="7"/>
<dbReference type="InterPro" id="IPR021109">
    <property type="entry name" value="Peptidase_aspartic_dom_sf"/>
</dbReference>
<feature type="signal peptide" evidence="5">
    <location>
        <begin position="1"/>
        <end position="24"/>
    </location>
</feature>
<dbReference type="Gene3D" id="2.40.70.10">
    <property type="entry name" value="Acid Proteases"/>
    <property type="match status" value="2"/>
</dbReference>
<evidence type="ECO:0000313" key="8">
    <source>
        <dbReference type="Proteomes" id="UP001215827"/>
    </source>
</evidence>
<evidence type="ECO:0000256" key="2">
    <source>
        <dbReference type="ARBA" id="ARBA00022670"/>
    </source>
</evidence>
<dbReference type="InterPro" id="IPR001995">
    <property type="entry name" value="Peptidase_A2_cat"/>
</dbReference>
<keyword evidence="2" id="KW-0645">Protease</keyword>